<dbReference type="Pfam" id="PF25273">
    <property type="entry name" value="DUF7869"/>
    <property type="match status" value="1"/>
</dbReference>
<accession>A0AAV2Z6V3</accession>
<evidence type="ECO:0000313" key="3">
    <source>
        <dbReference type="Proteomes" id="UP001146120"/>
    </source>
</evidence>
<keyword evidence="3" id="KW-1185">Reference proteome</keyword>
<protein>
    <recommendedName>
        <fullName evidence="1">DUF7869 domain-containing protein</fullName>
    </recommendedName>
</protein>
<name>A0AAV2Z6V3_9STRA</name>
<organism evidence="2 3">
    <name type="scientific">Lagenidium giganteum</name>
    <dbReference type="NCBI Taxonomy" id="4803"/>
    <lineage>
        <taxon>Eukaryota</taxon>
        <taxon>Sar</taxon>
        <taxon>Stramenopiles</taxon>
        <taxon>Oomycota</taxon>
        <taxon>Peronosporomycetes</taxon>
        <taxon>Pythiales</taxon>
        <taxon>Pythiaceae</taxon>
    </lineage>
</organism>
<proteinExistence type="predicted"/>
<dbReference type="PANTHER" id="PTHR34415:SF1">
    <property type="entry name" value="INTEGRASE CATALYTIC DOMAIN-CONTAINING PROTEIN"/>
    <property type="match status" value="1"/>
</dbReference>
<dbReference type="PANTHER" id="PTHR34415">
    <property type="entry name" value="INTEGRASE CATALYTIC DOMAIN-CONTAINING PROTEIN"/>
    <property type="match status" value="1"/>
</dbReference>
<evidence type="ECO:0000313" key="2">
    <source>
        <dbReference type="EMBL" id="DBA03118.1"/>
    </source>
</evidence>
<reference evidence="2" key="1">
    <citation type="submission" date="2022-11" db="EMBL/GenBank/DDBJ databases">
        <authorList>
            <person name="Morgan W.R."/>
            <person name="Tartar A."/>
        </authorList>
    </citation>
    <scope>NUCLEOTIDE SEQUENCE</scope>
    <source>
        <strain evidence="2">ARSEF 373</strain>
    </source>
</reference>
<gene>
    <name evidence="2" type="ORF">N0F65_003365</name>
</gene>
<feature type="domain" description="DUF7869" evidence="1">
    <location>
        <begin position="267"/>
        <end position="390"/>
    </location>
</feature>
<comment type="caution">
    <text evidence="2">The sequence shown here is derived from an EMBL/GenBank/DDBJ whole genome shotgun (WGS) entry which is preliminary data.</text>
</comment>
<dbReference type="InterPro" id="IPR057191">
    <property type="entry name" value="DUF7869"/>
</dbReference>
<evidence type="ECO:0000259" key="1">
    <source>
        <dbReference type="Pfam" id="PF25273"/>
    </source>
</evidence>
<dbReference type="AlphaFoldDB" id="A0AAV2Z6V3"/>
<reference evidence="2" key="2">
    <citation type="journal article" date="2023" name="Microbiol Resour">
        <title>Decontamination and Annotation of the Draft Genome Sequence of the Oomycete Lagenidium giganteum ARSEF 373.</title>
        <authorList>
            <person name="Morgan W.R."/>
            <person name="Tartar A."/>
        </authorList>
    </citation>
    <scope>NUCLEOTIDE SEQUENCE</scope>
    <source>
        <strain evidence="2">ARSEF 373</strain>
    </source>
</reference>
<dbReference type="Proteomes" id="UP001146120">
    <property type="component" value="Unassembled WGS sequence"/>
</dbReference>
<sequence length="410" mass="46103">MPTCVTGKAAALEAFFISIDALTAEEKKTSALTALAILSHCDAAGGKRKRGKGARIRYQYHLPLVGEVCRDIFCACYGYSAATIARCRQRIRGGQFNPKEHGNKRNDYAKRLDTDKIVKWFIDLADQVGEPVPVRVRKQTTENGRVLKATTTENHSLLPSYFTWERLRGGMLMAWQNEQPNHELEIPSEPAFRQLLQKMCPLIGIRSPRSHVCDQCSIYANALRNGVPPETAELLGQHAAAARTMRLEYKADCATASANHIVLTMDYAQNKFNYIYTGRIGGRGSNEVISMLHDFLQIDEQSDKVLTVYAGNCGGENKNNYVLKFFLLLAHSTTSFSHAGTLNACDRGFGHLKRKLLRSDCWNLKALREMLDAASCISETIVYEEMDKHFRAYRAAQRNQLNFLVKLKEN</sequence>
<dbReference type="EMBL" id="DAKRPA010000023">
    <property type="protein sequence ID" value="DBA03118.1"/>
    <property type="molecule type" value="Genomic_DNA"/>
</dbReference>